<evidence type="ECO:0000313" key="3">
    <source>
        <dbReference type="Proteomes" id="UP001214043"/>
    </source>
</evidence>
<accession>A0AAE9ZFE8</accession>
<organism evidence="2 3">
    <name type="scientific">Hyphococcus flavus</name>
    <dbReference type="NCBI Taxonomy" id="1866326"/>
    <lineage>
        <taxon>Bacteria</taxon>
        <taxon>Pseudomonadati</taxon>
        <taxon>Pseudomonadota</taxon>
        <taxon>Alphaproteobacteria</taxon>
        <taxon>Parvularculales</taxon>
        <taxon>Parvularculaceae</taxon>
        <taxon>Hyphococcus</taxon>
    </lineage>
</organism>
<gene>
    <name evidence="2" type="ORF">PUV54_01730</name>
</gene>
<evidence type="ECO:0000256" key="1">
    <source>
        <dbReference type="SAM" id="MobiDB-lite"/>
    </source>
</evidence>
<dbReference type="AlphaFoldDB" id="A0AAE9ZFE8"/>
<dbReference type="KEGG" id="hfl:PUV54_01730"/>
<sequence length="133" mass="14971">MHYAKVTKAANETQADCMRMIVRAEMRMADEIDKGQADGALAKQRQRSNVRGADVSEMDEIGVSRQRVAEWREVRDAGAENVERVIRRAVDYTAAKVGAFFWTDSVFLITTPRFRSAISRADFEQVGSAVLAW</sequence>
<dbReference type="EMBL" id="CP118166">
    <property type="protein sequence ID" value="WDI31908.1"/>
    <property type="molecule type" value="Genomic_DNA"/>
</dbReference>
<proteinExistence type="predicted"/>
<reference evidence="2" key="1">
    <citation type="submission" date="2023-02" db="EMBL/GenBank/DDBJ databases">
        <title>Genome sequence of Hyphococcus flavus.</title>
        <authorList>
            <person name="Rong J.-C."/>
            <person name="Zhao Q."/>
            <person name="Yi M."/>
            <person name="Wu J.-Y."/>
        </authorList>
    </citation>
    <scope>NUCLEOTIDE SEQUENCE</scope>
    <source>
        <strain evidence="2">MCCC 1K03223</strain>
    </source>
</reference>
<keyword evidence="3" id="KW-1185">Reference proteome</keyword>
<feature type="region of interest" description="Disordered" evidence="1">
    <location>
        <begin position="37"/>
        <end position="56"/>
    </location>
</feature>
<name>A0AAE9ZFE8_9PROT</name>
<evidence type="ECO:0000313" key="2">
    <source>
        <dbReference type="EMBL" id="WDI31908.1"/>
    </source>
</evidence>
<protein>
    <submittedName>
        <fullName evidence="2">Uncharacterized protein</fullName>
    </submittedName>
</protein>
<dbReference type="Proteomes" id="UP001214043">
    <property type="component" value="Chromosome"/>
</dbReference>
<dbReference type="RefSeq" id="WP_274493792.1">
    <property type="nucleotide sequence ID" value="NZ_CP118166.1"/>
</dbReference>